<sequence length="372" mass="41660">MTQRMVSVGLDVHKETITVAVAHHDPPAQVEELGTLPNHPEPIRRLMQKLSARYAVRSCYEAGPCGYAIYRQLRSLGVDCTVVAPSLVPLRPGDRVKTDRRDAVKLARLFRSGELTPVWVPDPAHEALRNLTRLRAAAHHDLTRARHRLSKFLLRSGCVPPSEAKPWTQRFLAWTRAVPLAQPLDTRVRDDYFNQVEHLGQRIVALDQVIADAAATSPMARRIAALCTMRGVSTITATTLVAEWGEIGRFTGPKQLMGYAGLVPSENSSGATTQRGRITKTGSGYLRRVLVEAAFAYRHRPLLGGALRRRQLGQPETVKRIAWKAQQRLHRLYSRLLARDKRHQKIVVAVAREMVGFLWAIDREMANSVRPA</sequence>
<evidence type="ECO:0000313" key="4">
    <source>
        <dbReference type="Proteomes" id="UP000807850"/>
    </source>
</evidence>
<proteinExistence type="predicted"/>
<dbReference type="Pfam" id="PF02371">
    <property type="entry name" value="Transposase_20"/>
    <property type="match status" value="1"/>
</dbReference>
<feature type="domain" description="Transposase IS116/IS110/IS902 C-terminal" evidence="2">
    <location>
        <begin position="225"/>
        <end position="298"/>
    </location>
</feature>
<gene>
    <name evidence="3" type="ORF">HY076_01165</name>
</gene>
<organism evidence="3 4">
    <name type="scientific">Eiseniibacteriota bacterium</name>
    <dbReference type="NCBI Taxonomy" id="2212470"/>
    <lineage>
        <taxon>Bacteria</taxon>
        <taxon>Candidatus Eiseniibacteriota</taxon>
    </lineage>
</organism>
<dbReference type="InterPro" id="IPR003346">
    <property type="entry name" value="Transposase_20"/>
</dbReference>
<evidence type="ECO:0000313" key="3">
    <source>
        <dbReference type="EMBL" id="MBI3538870.1"/>
    </source>
</evidence>
<protein>
    <submittedName>
        <fullName evidence="3">IS110 family transposase</fullName>
    </submittedName>
</protein>
<comment type="caution">
    <text evidence="3">The sequence shown here is derived from an EMBL/GenBank/DDBJ whole genome shotgun (WGS) entry which is preliminary data.</text>
</comment>
<dbReference type="NCBIfam" id="NF033542">
    <property type="entry name" value="transpos_IS110"/>
    <property type="match status" value="1"/>
</dbReference>
<dbReference type="GO" id="GO:0004803">
    <property type="term" value="F:transposase activity"/>
    <property type="evidence" value="ECO:0007669"/>
    <property type="project" value="InterPro"/>
</dbReference>
<dbReference type="AlphaFoldDB" id="A0A9D6L8H7"/>
<dbReference type="InterPro" id="IPR047650">
    <property type="entry name" value="Transpos_IS110"/>
</dbReference>
<evidence type="ECO:0000259" key="1">
    <source>
        <dbReference type="Pfam" id="PF01548"/>
    </source>
</evidence>
<dbReference type="Proteomes" id="UP000807850">
    <property type="component" value="Unassembled WGS sequence"/>
</dbReference>
<dbReference type="PANTHER" id="PTHR33055:SF13">
    <property type="entry name" value="TRANSPOSASE"/>
    <property type="match status" value="1"/>
</dbReference>
<dbReference type="InterPro" id="IPR002525">
    <property type="entry name" value="Transp_IS110-like_N"/>
</dbReference>
<evidence type="ECO:0000259" key="2">
    <source>
        <dbReference type="Pfam" id="PF02371"/>
    </source>
</evidence>
<name>A0A9D6L8H7_UNCEI</name>
<reference evidence="3" key="1">
    <citation type="submission" date="2020-07" db="EMBL/GenBank/DDBJ databases">
        <title>Huge and variable diversity of episymbiotic CPR bacteria and DPANN archaea in groundwater ecosystems.</title>
        <authorList>
            <person name="He C.Y."/>
            <person name="Keren R."/>
            <person name="Whittaker M."/>
            <person name="Farag I.F."/>
            <person name="Doudna J."/>
            <person name="Cate J.H.D."/>
            <person name="Banfield J.F."/>
        </authorList>
    </citation>
    <scope>NUCLEOTIDE SEQUENCE</scope>
    <source>
        <strain evidence="3">NC_groundwater_928_Pr1_S-0.2um_72_17</strain>
    </source>
</reference>
<feature type="domain" description="Transposase IS110-like N-terminal" evidence="1">
    <location>
        <begin position="8"/>
        <end position="154"/>
    </location>
</feature>
<dbReference type="GO" id="GO:0003677">
    <property type="term" value="F:DNA binding"/>
    <property type="evidence" value="ECO:0007669"/>
    <property type="project" value="InterPro"/>
</dbReference>
<dbReference type="Pfam" id="PF01548">
    <property type="entry name" value="DEDD_Tnp_IS110"/>
    <property type="match status" value="1"/>
</dbReference>
<dbReference type="PANTHER" id="PTHR33055">
    <property type="entry name" value="TRANSPOSASE FOR INSERTION SEQUENCE ELEMENT IS1111A"/>
    <property type="match status" value="1"/>
</dbReference>
<accession>A0A9D6L8H7</accession>
<dbReference type="EMBL" id="JACQAY010000038">
    <property type="protein sequence ID" value="MBI3538870.1"/>
    <property type="molecule type" value="Genomic_DNA"/>
</dbReference>
<dbReference type="GO" id="GO:0006313">
    <property type="term" value="P:DNA transposition"/>
    <property type="evidence" value="ECO:0007669"/>
    <property type="project" value="InterPro"/>
</dbReference>